<organism evidence="2">
    <name type="scientific">Pseudomonas helleri</name>
    <dbReference type="NCBI Taxonomy" id="1608996"/>
    <lineage>
        <taxon>Bacteria</taxon>
        <taxon>Pseudomonadati</taxon>
        <taxon>Pseudomonadota</taxon>
        <taxon>Gammaproteobacteria</taxon>
        <taxon>Pseudomonadales</taxon>
        <taxon>Pseudomonadaceae</taxon>
        <taxon>Pseudomonas</taxon>
    </lineage>
</organism>
<dbReference type="OrthoDB" id="7025342at2"/>
<evidence type="ECO:0000313" key="2">
    <source>
        <dbReference type="EMBL" id="MQT81134.1"/>
    </source>
</evidence>
<dbReference type="EMBL" id="WIVW01000010">
    <property type="protein sequence ID" value="MQU26960.1"/>
    <property type="molecule type" value="Genomic_DNA"/>
</dbReference>
<dbReference type="SUPFAM" id="SSF47413">
    <property type="entry name" value="lambda repressor-like DNA-binding domains"/>
    <property type="match status" value="1"/>
</dbReference>
<evidence type="ECO:0000313" key="4">
    <source>
        <dbReference type="EMBL" id="MQU26960.1"/>
    </source>
</evidence>
<evidence type="ECO:0000313" key="3">
    <source>
        <dbReference type="EMBL" id="MQU17023.1"/>
    </source>
</evidence>
<accession>A0A6A7YW94</accession>
<evidence type="ECO:0000313" key="5">
    <source>
        <dbReference type="Proteomes" id="UP000437970"/>
    </source>
</evidence>
<dbReference type="EMBL" id="WIWC01000021">
    <property type="protein sequence ID" value="MQT81134.1"/>
    <property type="molecule type" value="Genomic_DNA"/>
</dbReference>
<gene>
    <name evidence="3" type="ORF">GHN41_11300</name>
    <name evidence="2" type="ORF">GHN86_13825</name>
    <name evidence="1" type="ORF">GHN94_08000</name>
    <name evidence="4" type="ORF">GHO29_10725</name>
</gene>
<dbReference type="AlphaFoldDB" id="A0A6A7YW94"/>
<dbReference type="Proteomes" id="UP000437970">
    <property type="component" value="Unassembled WGS sequence"/>
</dbReference>
<name>A0A6A7YW94_9PSED</name>
<dbReference type="Proteomes" id="UP000443000">
    <property type="component" value="Unassembled WGS sequence"/>
</dbReference>
<evidence type="ECO:0000313" key="1">
    <source>
        <dbReference type="EMBL" id="MQT25772.1"/>
    </source>
</evidence>
<dbReference type="Gene3D" id="1.10.260.40">
    <property type="entry name" value="lambda repressor-like DNA-binding domains"/>
    <property type="match status" value="1"/>
</dbReference>
<dbReference type="InterPro" id="IPR000655">
    <property type="entry name" value="Cro-like"/>
</dbReference>
<evidence type="ECO:0000313" key="7">
    <source>
        <dbReference type="Proteomes" id="UP000713985"/>
    </source>
</evidence>
<dbReference type="RefSeq" id="WP_153378869.1">
    <property type="nucleotide sequence ID" value="NZ_CAXAOS010000005.1"/>
</dbReference>
<dbReference type="GO" id="GO:0006355">
    <property type="term" value="P:regulation of DNA-templated transcription"/>
    <property type="evidence" value="ECO:0007669"/>
    <property type="project" value="InterPro"/>
</dbReference>
<dbReference type="EMBL" id="WIWP01000009">
    <property type="protein sequence ID" value="MQT25772.1"/>
    <property type="molecule type" value="Genomic_DNA"/>
</dbReference>
<sequence length="69" mass="7532">MADEMGVPLRDFAKGRTQPELGRLLGITQSAVSQMLHSERDVRIRIDAQGRCSAIEIRPIGSRAKKAAA</sequence>
<dbReference type="Proteomes" id="UP000713985">
    <property type="component" value="Unassembled WGS sequence"/>
</dbReference>
<protein>
    <submittedName>
        <fullName evidence="2">Uncharacterized protein</fullName>
    </submittedName>
</protein>
<dbReference type="GO" id="GO:0003677">
    <property type="term" value="F:DNA binding"/>
    <property type="evidence" value="ECO:0007669"/>
    <property type="project" value="InterPro"/>
</dbReference>
<dbReference type="EMBL" id="WIVT01000011">
    <property type="protein sequence ID" value="MQU17023.1"/>
    <property type="molecule type" value="Genomic_DNA"/>
</dbReference>
<evidence type="ECO:0000313" key="6">
    <source>
        <dbReference type="Proteomes" id="UP000443000"/>
    </source>
</evidence>
<dbReference type="Pfam" id="PF09048">
    <property type="entry name" value="Cro"/>
    <property type="match status" value="1"/>
</dbReference>
<dbReference type="InterPro" id="IPR010982">
    <property type="entry name" value="Lambda_DNA-bd_dom_sf"/>
</dbReference>
<keyword evidence="7" id="KW-1185">Reference proteome</keyword>
<proteinExistence type="predicted"/>
<reference evidence="5 6" key="1">
    <citation type="submission" date="2019-10" db="EMBL/GenBank/DDBJ databases">
        <title>Evaluation of single-gene subtyping targets for Pseudomonas.</title>
        <authorList>
            <person name="Reichler S.J."/>
            <person name="Orsi R.H."/>
            <person name="Wiedmann M."/>
            <person name="Martin N.H."/>
            <person name="Murphy S.I."/>
        </authorList>
    </citation>
    <scope>NUCLEOTIDE SEQUENCE</scope>
    <source>
        <strain evidence="1 7">FSL R10-0802</strain>
        <strain evidence="3 6">FSL R10-1594</strain>
        <strain evidence="4 5">FSL R10-1984</strain>
        <strain evidence="2">FSL R10-2339</strain>
    </source>
</reference>
<comment type="caution">
    <text evidence="2">The sequence shown here is derived from an EMBL/GenBank/DDBJ whole genome shotgun (WGS) entry which is preliminary data.</text>
</comment>